<evidence type="ECO:0000256" key="8">
    <source>
        <dbReference type="ARBA" id="ARBA00023274"/>
    </source>
</evidence>
<dbReference type="GO" id="GO:0046540">
    <property type="term" value="C:U4/U6 x U5 tri-snRNP complex"/>
    <property type="evidence" value="ECO:0007669"/>
    <property type="project" value="TreeGrafter"/>
</dbReference>
<evidence type="ECO:0000256" key="1">
    <source>
        <dbReference type="ARBA" id="ARBA00004123"/>
    </source>
</evidence>
<dbReference type="GO" id="GO:0005681">
    <property type="term" value="C:spliceosomal complex"/>
    <property type="evidence" value="ECO:0007669"/>
    <property type="project" value="UniProtKB-KW"/>
</dbReference>
<dbReference type="SUPFAM" id="SSF50182">
    <property type="entry name" value="Sm-like ribonucleoproteins"/>
    <property type="match status" value="1"/>
</dbReference>
<feature type="domain" description="Sm" evidence="9">
    <location>
        <begin position="1"/>
        <end position="36"/>
    </location>
</feature>
<dbReference type="OrthoDB" id="429711at2759"/>
<accession>A0A9N9FGE5</accession>
<evidence type="ECO:0000313" key="11">
    <source>
        <dbReference type="Proteomes" id="UP000789706"/>
    </source>
</evidence>
<keyword evidence="4" id="KW-0747">Spliceosome</keyword>
<reference evidence="10" key="1">
    <citation type="submission" date="2021-06" db="EMBL/GenBank/DDBJ databases">
        <authorList>
            <person name="Kallberg Y."/>
            <person name="Tangrot J."/>
            <person name="Rosling A."/>
        </authorList>
    </citation>
    <scope>NUCLEOTIDE SEQUENCE</scope>
    <source>
        <strain evidence="10">AZ414A</strain>
    </source>
</reference>
<evidence type="ECO:0000256" key="5">
    <source>
        <dbReference type="ARBA" id="ARBA00022884"/>
    </source>
</evidence>
<keyword evidence="11" id="KW-1185">Reference proteome</keyword>
<comment type="similarity">
    <text evidence="2">Belongs to the snRNP Sm proteins family.</text>
</comment>
<keyword evidence="8" id="KW-0687">Ribonucleoprotein</keyword>
<dbReference type="PANTHER" id="PTHR20971:SF0">
    <property type="entry name" value="U6 SNRNA-ASSOCIATED SM-LIKE PROTEIN LSM5"/>
    <property type="match status" value="1"/>
</dbReference>
<evidence type="ECO:0000256" key="3">
    <source>
        <dbReference type="ARBA" id="ARBA00022664"/>
    </source>
</evidence>
<dbReference type="GO" id="GO:0003723">
    <property type="term" value="F:RNA binding"/>
    <property type="evidence" value="ECO:0007669"/>
    <property type="project" value="UniProtKB-KW"/>
</dbReference>
<keyword evidence="3" id="KW-0507">mRNA processing</keyword>
<dbReference type="InterPro" id="IPR010920">
    <property type="entry name" value="LSM_dom_sf"/>
</dbReference>
<sequence>MVLEDVTEYENTPEGRKTTHLEQILLNGNNITMLIPGGEGPD</sequence>
<evidence type="ECO:0000256" key="2">
    <source>
        <dbReference type="ARBA" id="ARBA00006850"/>
    </source>
</evidence>
<organism evidence="10 11">
    <name type="scientific">Diversispora eburnea</name>
    <dbReference type="NCBI Taxonomy" id="1213867"/>
    <lineage>
        <taxon>Eukaryota</taxon>
        <taxon>Fungi</taxon>
        <taxon>Fungi incertae sedis</taxon>
        <taxon>Mucoromycota</taxon>
        <taxon>Glomeromycotina</taxon>
        <taxon>Glomeromycetes</taxon>
        <taxon>Diversisporales</taxon>
        <taxon>Diversisporaceae</taxon>
        <taxon>Diversispora</taxon>
    </lineage>
</organism>
<dbReference type="AlphaFoldDB" id="A0A9N9FGE5"/>
<name>A0A9N9FGE5_9GLOM</name>
<evidence type="ECO:0000256" key="6">
    <source>
        <dbReference type="ARBA" id="ARBA00023187"/>
    </source>
</evidence>
<comment type="subcellular location">
    <subcellularLocation>
        <location evidence="1">Nucleus</location>
    </subcellularLocation>
</comment>
<dbReference type="Proteomes" id="UP000789706">
    <property type="component" value="Unassembled WGS sequence"/>
</dbReference>
<dbReference type="EMBL" id="CAJVPK010000613">
    <property type="protein sequence ID" value="CAG8531780.1"/>
    <property type="molecule type" value="Genomic_DNA"/>
</dbReference>
<gene>
    <name evidence="10" type="ORF">DEBURN_LOCUS6176</name>
</gene>
<dbReference type="InterPro" id="IPR033871">
    <property type="entry name" value="LSm5"/>
</dbReference>
<dbReference type="Gene3D" id="2.30.30.100">
    <property type="match status" value="1"/>
</dbReference>
<protein>
    <submittedName>
        <fullName evidence="10">1194_t:CDS:1</fullName>
    </submittedName>
</protein>
<dbReference type="InterPro" id="IPR001163">
    <property type="entry name" value="Sm_dom_euk/arc"/>
</dbReference>
<keyword evidence="7" id="KW-0539">Nucleus</keyword>
<comment type="caution">
    <text evidence="10">The sequence shown here is derived from an EMBL/GenBank/DDBJ whole genome shotgun (WGS) entry which is preliminary data.</text>
</comment>
<evidence type="ECO:0000259" key="9">
    <source>
        <dbReference type="Pfam" id="PF01423"/>
    </source>
</evidence>
<dbReference type="GO" id="GO:0000398">
    <property type="term" value="P:mRNA splicing, via spliceosome"/>
    <property type="evidence" value="ECO:0007669"/>
    <property type="project" value="TreeGrafter"/>
</dbReference>
<dbReference type="PANTHER" id="PTHR20971">
    <property type="entry name" value="U6 SNRNA-ASSOCIATED PROTEIN"/>
    <property type="match status" value="1"/>
</dbReference>
<keyword evidence="5" id="KW-0694">RNA-binding</keyword>
<dbReference type="GO" id="GO:1990726">
    <property type="term" value="C:Lsm1-7-Pat1 complex"/>
    <property type="evidence" value="ECO:0007669"/>
    <property type="project" value="TreeGrafter"/>
</dbReference>
<proteinExistence type="inferred from homology"/>
<dbReference type="GO" id="GO:0005688">
    <property type="term" value="C:U6 snRNP"/>
    <property type="evidence" value="ECO:0007669"/>
    <property type="project" value="TreeGrafter"/>
</dbReference>
<evidence type="ECO:0000313" key="10">
    <source>
        <dbReference type="EMBL" id="CAG8531780.1"/>
    </source>
</evidence>
<dbReference type="Pfam" id="PF01423">
    <property type="entry name" value="LSM"/>
    <property type="match status" value="1"/>
</dbReference>
<evidence type="ECO:0000256" key="7">
    <source>
        <dbReference type="ARBA" id="ARBA00023242"/>
    </source>
</evidence>
<keyword evidence="6" id="KW-0508">mRNA splicing</keyword>
<evidence type="ECO:0000256" key="4">
    <source>
        <dbReference type="ARBA" id="ARBA00022728"/>
    </source>
</evidence>